<dbReference type="HOGENOM" id="CLU_3346604_0_0_3"/>
<sequence>MIMLAVTNSVWDLGAWGKSIVSSDSVPYRKQATLSVP</sequence>
<accession>D7E0Z6</accession>
<dbReference type="KEGG" id="naz:Aazo_0657"/>
<dbReference type="STRING" id="551115.Aazo_0657"/>
<dbReference type="AlphaFoldDB" id="D7E0Z6"/>
<organism evidence="1 2">
    <name type="scientific">Nostoc azollae (strain 0708)</name>
    <name type="common">Anabaena azollae (strain 0708)</name>
    <dbReference type="NCBI Taxonomy" id="551115"/>
    <lineage>
        <taxon>Bacteria</taxon>
        <taxon>Bacillati</taxon>
        <taxon>Cyanobacteriota</taxon>
        <taxon>Cyanophyceae</taxon>
        <taxon>Nostocales</taxon>
        <taxon>Nostocaceae</taxon>
        <taxon>Trichormus</taxon>
    </lineage>
</organism>
<keyword evidence="2" id="KW-1185">Reference proteome</keyword>
<name>D7E0Z6_NOSA0</name>
<dbReference type="Proteomes" id="UP000001511">
    <property type="component" value="Chromosome"/>
</dbReference>
<protein>
    <submittedName>
        <fullName evidence="1">Uncharacterized protein</fullName>
    </submittedName>
</protein>
<evidence type="ECO:0000313" key="2">
    <source>
        <dbReference type="Proteomes" id="UP000001511"/>
    </source>
</evidence>
<proteinExistence type="predicted"/>
<reference evidence="1 2" key="1">
    <citation type="journal article" date="2010" name="PLoS ONE">
        <title>Genome erosion in a nitrogen-fixing vertically transmitted endosymbiotic multicellular cyanobacterium.</title>
        <authorList>
            <person name="Ran L."/>
            <person name="Larsson J."/>
            <person name="Vigil-Stenman T."/>
            <person name="Nylander J.A."/>
            <person name="Ininbergs K."/>
            <person name="Zheng W.W."/>
            <person name="Lapidus A."/>
            <person name="Lowry S."/>
            <person name="Haselkorn R."/>
            <person name="Bergman B."/>
        </authorList>
    </citation>
    <scope>NUCLEOTIDE SEQUENCE [LARGE SCALE GENOMIC DNA]</scope>
    <source>
        <strain evidence="1 2">0708</strain>
    </source>
</reference>
<dbReference type="EMBL" id="CP002059">
    <property type="protein sequence ID" value="ADI63125.1"/>
    <property type="molecule type" value="Genomic_DNA"/>
</dbReference>
<evidence type="ECO:0000313" key="1">
    <source>
        <dbReference type="EMBL" id="ADI63125.1"/>
    </source>
</evidence>
<gene>
    <name evidence="1" type="ordered locus">Aazo_0657</name>
</gene>